<sequence>CIICSKVLTNNSMKPSWFIWQAKGILRRIPSQKNVSSSSLKNFLVHTNNRSDLQAAYNISLMIAKQGHPHTIGEDLIKPSILEAYKVANVLNAASVLASIPLSNNTVSSRICEMAEDVESIVVEDLRHCRFSLTVDDSTFDNKYVVLAFARYVKGTTVCENLLFMKTVLKNTEEMIYNAVVNYLTKNGIDPLNLISICTDGAPSMTGISQGFVARWIEFNHVFIIHCILQQLMNVNIQRCFSTCDHYMYIFYTNY</sequence>
<name>A0A0L8IHG5_OCTBM</name>
<organism evidence="1">
    <name type="scientific">Octopus bimaculoides</name>
    <name type="common">California two-spotted octopus</name>
    <dbReference type="NCBI Taxonomy" id="37653"/>
    <lineage>
        <taxon>Eukaryota</taxon>
        <taxon>Metazoa</taxon>
        <taxon>Spiralia</taxon>
        <taxon>Lophotrochozoa</taxon>
        <taxon>Mollusca</taxon>
        <taxon>Cephalopoda</taxon>
        <taxon>Coleoidea</taxon>
        <taxon>Octopodiformes</taxon>
        <taxon>Octopoda</taxon>
        <taxon>Incirrata</taxon>
        <taxon>Octopodidae</taxon>
        <taxon>Octopus</taxon>
    </lineage>
</organism>
<gene>
    <name evidence="1" type="ORF">OCBIM_22003849mg</name>
</gene>
<dbReference type="PANTHER" id="PTHR45913:SF22">
    <property type="entry name" value="SCAN BOX DOMAIN-CONTAINING PROTEIN"/>
    <property type="match status" value="1"/>
</dbReference>
<evidence type="ECO:0000313" key="1">
    <source>
        <dbReference type="EMBL" id="KOG00459.1"/>
    </source>
</evidence>
<dbReference type="AlphaFoldDB" id="A0A0L8IHG5"/>
<dbReference type="EMBL" id="KQ415798">
    <property type="protein sequence ID" value="KOG00459.1"/>
    <property type="molecule type" value="Genomic_DNA"/>
</dbReference>
<dbReference type="STRING" id="37653.A0A0L8IHG5"/>
<feature type="non-terminal residue" evidence="1">
    <location>
        <position position="1"/>
    </location>
</feature>
<proteinExistence type="predicted"/>
<dbReference type="PANTHER" id="PTHR45913">
    <property type="entry name" value="EPM2A-INTERACTING PROTEIN 1"/>
    <property type="match status" value="1"/>
</dbReference>
<dbReference type="OrthoDB" id="6116262at2759"/>
<accession>A0A0L8IHG5</accession>
<protein>
    <submittedName>
        <fullName evidence="1">Uncharacterized protein</fullName>
    </submittedName>
</protein>
<reference evidence="1" key="1">
    <citation type="submission" date="2015-07" db="EMBL/GenBank/DDBJ databases">
        <title>MeaNS - Measles Nucleotide Surveillance Program.</title>
        <authorList>
            <person name="Tran T."/>
            <person name="Druce J."/>
        </authorList>
    </citation>
    <scope>NUCLEOTIDE SEQUENCE</scope>
    <source>
        <strain evidence="1">UCB-OBI-ISO-001</strain>
        <tissue evidence="1">Gonad</tissue>
    </source>
</reference>